<dbReference type="EMBL" id="MYFO01000052">
    <property type="protein sequence ID" value="TFE83308.1"/>
    <property type="molecule type" value="Genomic_DNA"/>
</dbReference>
<dbReference type="CDD" id="cd03257">
    <property type="entry name" value="ABC_NikE_OppD_transporters"/>
    <property type="match status" value="1"/>
</dbReference>
<keyword evidence="10" id="KW-1185">Reference proteome</keyword>
<comment type="similarity">
    <text evidence="2">Belongs to the ABC transporter superfamily.</text>
</comment>
<evidence type="ECO:0000256" key="6">
    <source>
        <dbReference type="ARBA" id="ARBA00022840"/>
    </source>
</evidence>
<dbReference type="InterPro" id="IPR017871">
    <property type="entry name" value="ABC_transporter-like_CS"/>
</dbReference>
<evidence type="ECO:0000256" key="3">
    <source>
        <dbReference type="ARBA" id="ARBA00022448"/>
    </source>
</evidence>
<proteinExistence type="inferred from homology"/>
<dbReference type="SMART" id="SM00382">
    <property type="entry name" value="AAA"/>
    <property type="match status" value="1"/>
</dbReference>
<dbReference type="InterPro" id="IPR003439">
    <property type="entry name" value="ABC_transporter-like_ATP-bd"/>
</dbReference>
<keyword evidence="7" id="KW-0472">Membrane</keyword>
<evidence type="ECO:0000256" key="5">
    <source>
        <dbReference type="ARBA" id="ARBA00022741"/>
    </source>
</evidence>
<dbReference type="Pfam" id="PF00005">
    <property type="entry name" value="ABC_tran"/>
    <property type="match status" value="1"/>
</dbReference>
<dbReference type="InterPro" id="IPR013563">
    <property type="entry name" value="Oligopep_ABC_C"/>
</dbReference>
<dbReference type="RefSeq" id="WP_134757300.1">
    <property type="nucleotide sequence ID" value="NZ_MYFO02000016.1"/>
</dbReference>
<sequence>MEADEALVTIDNLHVVLPTTAGDVHAVRGVSLTIGRGEVLALVGESGSGKSVTAKTLLRLLPSASIRAGSIRFDGRLELTALKERQLQRVRGAEIGMVFQDPMTSLNPTMTLGAQLVEGLVRHRGLRRKAARQRACKLLAQAGLGQPERRLRQYPHELSGGMRQRAMIAMALACEPKLLIADEPTTALDVTVQAQMIALMQDLTAQTGASVLLITHDWGVVAAMARRVAVMYAGRIVEQGPVDDVYAAPRHPYTQGLLRAVPRLEAQGCASLTPIPGAPPSLLAPPAGCAFAARCPQAQPLCREAEPPPTELAPGHSAACWLLGPVAAQEAPLPASWAEPRYAPSCAPPQAKQPPASSPAFAAPAALPAAAAAGGLAEARLQLQAASAGEVDANG</sequence>
<dbReference type="OrthoDB" id="9802264at2"/>
<evidence type="ECO:0000256" key="2">
    <source>
        <dbReference type="ARBA" id="ARBA00005417"/>
    </source>
</evidence>
<dbReference type="PANTHER" id="PTHR43297">
    <property type="entry name" value="OLIGOPEPTIDE TRANSPORT ATP-BINDING PROTEIN APPD"/>
    <property type="match status" value="1"/>
</dbReference>
<dbReference type="GO" id="GO:0005886">
    <property type="term" value="C:plasma membrane"/>
    <property type="evidence" value="ECO:0007669"/>
    <property type="project" value="UniProtKB-SubCell"/>
</dbReference>
<dbReference type="SUPFAM" id="SSF52540">
    <property type="entry name" value="P-loop containing nucleoside triphosphate hydrolases"/>
    <property type="match status" value="1"/>
</dbReference>
<dbReference type="GO" id="GO:0015833">
    <property type="term" value="P:peptide transport"/>
    <property type="evidence" value="ECO:0007669"/>
    <property type="project" value="InterPro"/>
</dbReference>
<reference evidence="9 10" key="1">
    <citation type="submission" date="2017-03" db="EMBL/GenBank/DDBJ databases">
        <title>Isolation of Levoglucosan Utilizing Bacteria.</title>
        <authorList>
            <person name="Arya A.S."/>
        </authorList>
    </citation>
    <scope>NUCLEOTIDE SEQUENCE [LARGE SCALE GENOMIC DNA]</scope>
    <source>
        <strain evidence="9 10">MEC069</strain>
    </source>
</reference>
<organism evidence="9 10">
    <name type="scientific">Paenibacillus athensensis</name>
    <dbReference type="NCBI Taxonomy" id="1967502"/>
    <lineage>
        <taxon>Bacteria</taxon>
        <taxon>Bacillati</taxon>
        <taxon>Bacillota</taxon>
        <taxon>Bacilli</taxon>
        <taxon>Bacillales</taxon>
        <taxon>Paenibacillaceae</taxon>
        <taxon>Paenibacillus</taxon>
    </lineage>
</organism>
<accession>A0A4Y8PQZ4</accession>
<evidence type="ECO:0000256" key="1">
    <source>
        <dbReference type="ARBA" id="ARBA00004202"/>
    </source>
</evidence>
<dbReference type="PANTHER" id="PTHR43297:SF2">
    <property type="entry name" value="DIPEPTIDE TRANSPORT ATP-BINDING PROTEIN DPPD"/>
    <property type="match status" value="1"/>
</dbReference>
<dbReference type="InterPro" id="IPR003593">
    <property type="entry name" value="AAA+_ATPase"/>
</dbReference>
<comment type="subcellular location">
    <subcellularLocation>
        <location evidence="1">Cell membrane</location>
        <topology evidence="1">Peripheral membrane protein</topology>
    </subcellularLocation>
</comment>
<comment type="caution">
    <text evidence="9">The sequence shown here is derived from an EMBL/GenBank/DDBJ whole genome shotgun (WGS) entry which is preliminary data.</text>
</comment>
<dbReference type="PROSITE" id="PS50893">
    <property type="entry name" value="ABC_TRANSPORTER_2"/>
    <property type="match status" value="1"/>
</dbReference>
<dbReference type="Gene3D" id="3.40.50.300">
    <property type="entry name" value="P-loop containing nucleotide triphosphate hydrolases"/>
    <property type="match status" value="1"/>
</dbReference>
<dbReference type="FunFam" id="3.40.50.300:FF:000016">
    <property type="entry name" value="Oligopeptide ABC transporter ATP-binding component"/>
    <property type="match status" value="1"/>
</dbReference>
<dbReference type="InterPro" id="IPR050388">
    <property type="entry name" value="ABC_Ni/Peptide_Import"/>
</dbReference>
<dbReference type="GO" id="GO:0016887">
    <property type="term" value="F:ATP hydrolysis activity"/>
    <property type="evidence" value="ECO:0007669"/>
    <property type="project" value="InterPro"/>
</dbReference>
<dbReference type="Proteomes" id="UP000298246">
    <property type="component" value="Unassembled WGS sequence"/>
</dbReference>
<dbReference type="InterPro" id="IPR027417">
    <property type="entry name" value="P-loop_NTPase"/>
</dbReference>
<evidence type="ECO:0000256" key="4">
    <source>
        <dbReference type="ARBA" id="ARBA00022475"/>
    </source>
</evidence>
<dbReference type="AlphaFoldDB" id="A0A4Y8PQZ4"/>
<feature type="domain" description="ABC transporter" evidence="8">
    <location>
        <begin position="8"/>
        <end position="258"/>
    </location>
</feature>
<protein>
    <submittedName>
        <fullName evidence="9">Peptide ABC transporter ATP-binding protein</fullName>
    </submittedName>
</protein>
<keyword evidence="4" id="KW-1003">Cell membrane</keyword>
<dbReference type="GO" id="GO:0005524">
    <property type="term" value="F:ATP binding"/>
    <property type="evidence" value="ECO:0007669"/>
    <property type="project" value="UniProtKB-KW"/>
</dbReference>
<evidence type="ECO:0000313" key="10">
    <source>
        <dbReference type="Proteomes" id="UP000298246"/>
    </source>
</evidence>
<name>A0A4Y8PQZ4_9BACL</name>
<dbReference type="NCBIfam" id="TIGR01727">
    <property type="entry name" value="oligo_HPY"/>
    <property type="match status" value="1"/>
</dbReference>
<gene>
    <name evidence="9" type="ORF">B5M42_23320</name>
</gene>
<evidence type="ECO:0000256" key="7">
    <source>
        <dbReference type="ARBA" id="ARBA00023136"/>
    </source>
</evidence>
<keyword evidence="3" id="KW-0813">Transport</keyword>
<keyword evidence="6 9" id="KW-0067">ATP-binding</keyword>
<evidence type="ECO:0000313" key="9">
    <source>
        <dbReference type="EMBL" id="TFE83308.1"/>
    </source>
</evidence>
<keyword evidence="5" id="KW-0547">Nucleotide-binding</keyword>
<dbReference type="Pfam" id="PF08352">
    <property type="entry name" value="oligo_HPY"/>
    <property type="match status" value="1"/>
</dbReference>
<dbReference type="PROSITE" id="PS00211">
    <property type="entry name" value="ABC_TRANSPORTER_1"/>
    <property type="match status" value="1"/>
</dbReference>
<evidence type="ECO:0000259" key="8">
    <source>
        <dbReference type="PROSITE" id="PS50893"/>
    </source>
</evidence>